<evidence type="ECO:0000313" key="2">
    <source>
        <dbReference type="EMBL" id="GAB1318830.1"/>
    </source>
</evidence>
<keyword evidence="1" id="KW-0472">Membrane</keyword>
<gene>
    <name evidence="2" type="ORF">MFIFM68171_09040</name>
</gene>
<feature type="transmembrane region" description="Helical" evidence="1">
    <location>
        <begin position="32"/>
        <end position="57"/>
    </location>
</feature>
<name>A0ABQ0GM52_9PEZI</name>
<dbReference type="RefSeq" id="XP_070920560.1">
    <property type="nucleotide sequence ID" value="XM_071064459.1"/>
</dbReference>
<keyword evidence="3" id="KW-1185">Reference proteome</keyword>
<protein>
    <submittedName>
        <fullName evidence="2">Uncharacterized protein</fullName>
    </submittedName>
</protein>
<dbReference type="SUPFAM" id="SSF56112">
    <property type="entry name" value="Protein kinase-like (PK-like)"/>
    <property type="match status" value="1"/>
</dbReference>
<dbReference type="GeneID" id="98179782"/>
<proteinExistence type="predicted"/>
<accession>A0ABQ0GM52</accession>
<keyword evidence="1" id="KW-0812">Transmembrane</keyword>
<reference evidence="2 3" key="1">
    <citation type="submission" date="2024-09" db="EMBL/GenBank/DDBJ databases">
        <title>Itraconazole resistance in Madurella fahalii resulting from another homologue of gene encoding cytochrome P450 14-alpha sterol demethylase (CYP51).</title>
        <authorList>
            <person name="Yoshioka I."/>
            <person name="Fahal A.H."/>
            <person name="Kaneko S."/>
            <person name="Yaguchi T."/>
        </authorList>
    </citation>
    <scope>NUCLEOTIDE SEQUENCE [LARGE SCALE GENOMIC DNA]</scope>
    <source>
        <strain evidence="2 3">IFM 68171</strain>
    </source>
</reference>
<sequence length="201" mass="22768">MGKRRISGLGTLCGHHRNVVHLQILPTAFDRLVFWLLQLLPVALCIIIQSWFPEWFLPSRIVLKRQKKGGDDELDNEKAIYQALAPVQGKVVPVCYGEAECTETEMTGTRALVLSDVEGVSLHEDDARGLDVAQLEGMLSEPFRALAELKVSHDDYKLDNYRLVGDRIMIIDPDFVTFRSVKFVSRLYNNVHRGGAMMSWL</sequence>
<dbReference type="EMBL" id="BAAFSV010000005">
    <property type="protein sequence ID" value="GAB1318830.1"/>
    <property type="molecule type" value="Genomic_DNA"/>
</dbReference>
<comment type="caution">
    <text evidence="2">The sequence shown here is derived from an EMBL/GenBank/DDBJ whole genome shotgun (WGS) entry which is preliminary data.</text>
</comment>
<evidence type="ECO:0000313" key="3">
    <source>
        <dbReference type="Proteomes" id="UP001628179"/>
    </source>
</evidence>
<dbReference type="Proteomes" id="UP001628179">
    <property type="component" value="Unassembled WGS sequence"/>
</dbReference>
<dbReference type="InterPro" id="IPR011009">
    <property type="entry name" value="Kinase-like_dom_sf"/>
</dbReference>
<organism evidence="2 3">
    <name type="scientific">Madurella fahalii</name>
    <dbReference type="NCBI Taxonomy" id="1157608"/>
    <lineage>
        <taxon>Eukaryota</taxon>
        <taxon>Fungi</taxon>
        <taxon>Dikarya</taxon>
        <taxon>Ascomycota</taxon>
        <taxon>Pezizomycotina</taxon>
        <taxon>Sordariomycetes</taxon>
        <taxon>Sordariomycetidae</taxon>
        <taxon>Sordariales</taxon>
        <taxon>Sordariales incertae sedis</taxon>
        <taxon>Madurella</taxon>
    </lineage>
</organism>
<evidence type="ECO:0000256" key="1">
    <source>
        <dbReference type="SAM" id="Phobius"/>
    </source>
</evidence>
<keyword evidence="1" id="KW-1133">Transmembrane helix</keyword>